<feature type="domain" description="DUF7730" evidence="2">
    <location>
        <begin position="20"/>
        <end position="182"/>
    </location>
</feature>
<accession>A0A0C2JAH9</accession>
<feature type="compositionally biased region" description="Basic and acidic residues" evidence="1">
    <location>
        <begin position="604"/>
        <end position="615"/>
    </location>
</feature>
<reference evidence="3 4" key="1">
    <citation type="journal article" date="2014" name="BMC Genomics">
        <title>Comparative genomics of the major fungal agents of human and animal Sporotrichosis: Sporothrix schenckii and Sporothrix brasiliensis.</title>
        <authorList>
            <person name="Teixeira M.M."/>
            <person name="de Almeida L.G."/>
            <person name="Kubitschek-Barreira P."/>
            <person name="Alves F.L."/>
            <person name="Kioshima E.S."/>
            <person name="Abadio A.K."/>
            <person name="Fernandes L."/>
            <person name="Derengowski L.S."/>
            <person name="Ferreira K.S."/>
            <person name="Souza R.C."/>
            <person name="Ruiz J.C."/>
            <person name="de Andrade N.C."/>
            <person name="Paes H.C."/>
            <person name="Nicola A.M."/>
            <person name="Albuquerque P."/>
            <person name="Gerber A.L."/>
            <person name="Martins V.P."/>
            <person name="Peconick L.D."/>
            <person name="Neto A.V."/>
            <person name="Chaucanez C.B."/>
            <person name="Silva P.A."/>
            <person name="Cunha O.L."/>
            <person name="de Oliveira F.F."/>
            <person name="dos Santos T.C."/>
            <person name="Barros A.L."/>
            <person name="Soares M.A."/>
            <person name="de Oliveira L.M."/>
            <person name="Marini M.M."/>
            <person name="Villalobos-Duno H."/>
            <person name="Cunha M.M."/>
            <person name="de Hoog S."/>
            <person name="da Silveira J.F."/>
            <person name="Henrissat B."/>
            <person name="Nino-Vega G.A."/>
            <person name="Cisalpino P.S."/>
            <person name="Mora-Montes H.M."/>
            <person name="Almeida S.R."/>
            <person name="Stajich J.E."/>
            <person name="Lopes-Bezerra L.M."/>
            <person name="Vasconcelos A.T."/>
            <person name="Felipe M.S."/>
        </authorList>
    </citation>
    <scope>NUCLEOTIDE SEQUENCE [LARGE SCALE GENOMIC DNA]</scope>
    <source>
        <strain evidence="3 4">5110</strain>
    </source>
</reference>
<gene>
    <name evidence="3" type="ORF">SPBR_05733</name>
</gene>
<name>A0A0C2JAH9_9PEZI</name>
<feature type="region of interest" description="Disordered" evidence="1">
    <location>
        <begin position="220"/>
        <end position="250"/>
    </location>
</feature>
<organism evidence="3 4">
    <name type="scientific">Sporothrix brasiliensis 5110</name>
    <dbReference type="NCBI Taxonomy" id="1398154"/>
    <lineage>
        <taxon>Eukaryota</taxon>
        <taxon>Fungi</taxon>
        <taxon>Dikarya</taxon>
        <taxon>Ascomycota</taxon>
        <taxon>Pezizomycotina</taxon>
        <taxon>Sordariomycetes</taxon>
        <taxon>Sordariomycetidae</taxon>
        <taxon>Ophiostomatales</taxon>
        <taxon>Ophiostomataceae</taxon>
        <taxon>Sporothrix</taxon>
    </lineage>
</organism>
<proteinExistence type="predicted"/>
<dbReference type="InterPro" id="IPR056632">
    <property type="entry name" value="DUF7730"/>
</dbReference>
<dbReference type="InterPro" id="IPR038883">
    <property type="entry name" value="AN11006-like"/>
</dbReference>
<evidence type="ECO:0000259" key="2">
    <source>
        <dbReference type="Pfam" id="PF24864"/>
    </source>
</evidence>
<keyword evidence="4" id="KW-1185">Reference proteome</keyword>
<feature type="compositionally biased region" description="Low complexity" evidence="1">
    <location>
        <begin position="541"/>
        <end position="550"/>
    </location>
</feature>
<dbReference type="Pfam" id="PF24864">
    <property type="entry name" value="DUF7730"/>
    <property type="match status" value="1"/>
</dbReference>
<comment type="caution">
    <text evidence="3">The sequence shown here is derived from an EMBL/GenBank/DDBJ whole genome shotgun (WGS) entry which is preliminary data.</text>
</comment>
<feature type="compositionally biased region" description="Basic residues" evidence="1">
    <location>
        <begin position="587"/>
        <end position="597"/>
    </location>
</feature>
<feature type="compositionally biased region" description="Acidic residues" evidence="1">
    <location>
        <begin position="551"/>
        <end position="561"/>
    </location>
</feature>
<evidence type="ECO:0000256" key="1">
    <source>
        <dbReference type="SAM" id="MobiDB-lite"/>
    </source>
</evidence>
<protein>
    <recommendedName>
        <fullName evidence="2">DUF7730 domain-containing protein</fullName>
    </recommendedName>
</protein>
<dbReference type="HOGENOM" id="CLU_432905_0_0_1"/>
<dbReference type="VEuPathDB" id="FungiDB:SPBR_05733"/>
<dbReference type="EMBL" id="AWTV01000004">
    <property type="protein sequence ID" value="KIH93917.1"/>
    <property type="molecule type" value="Genomic_DNA"/>
</dbReference>
<feature type="region of interest" description="Disordered" evidence="1">
    <location>
        <begin position="347"/>
        <end position="373"/>
    </location>
</feature>
<feature type="region of interest" description="Disordered" evidence="1">
    <location>
        <begin position="541"/>
        <end position="624"/>
    </location>
</feature>
<dbReference type="Proteomes" id="UP000031575">
    <property type="component" value="Unassembled WGS sequence"/>
</dbReference>
<feature type="compositionally biased region" description="Polar residues" evidence="1">
    <location>
        <begin position="236"/>
        <end position="248"/>
    </location>
</feature>
<dbReference type="PANTHER" id="PTHR42085:SF2">
    <property type="entry name" value="F-BOX DOMAIN-CONTAINING PROTEIN"/>
    <property type="match status" value="1"/>
</dbReference>
<dbReference type="PANTHER" id="PTHR42085">
    <property type="entry name" value="F-BOX DOMAIN-CONTAINING PROTEIN"/>
    <property type="match status" value="1"/>
</dbReference>
<dbReference type="GeneID" id="63678917"/>
<evidence type="ECO:0000313" key="4">
    <source>
        <dbReference type="Proteomes" id="UP000031575"/>
    </source>
</evidence>
<evidence type="ECO:0000313" key="3">
    <source>
        <dbReference type="EMBL" id="KIH93917.1"/>
    </source>
</evidence>
<dbReference type="RefSeq" id="XP_040621927.1">
    <property type="nucleotide sequence ID" value="XM_040763996.1"/>
</dbReference>
<sequence>MPLRRQAITLRREPTPPKGFFRLPWELQQHIYELSLIELPRWEKIHKADCSLIASDKSYSCERPPFVDKDLIYSPLDNCHCAKRHSLNVLLANRQVYREAAPVLWSRNVFCFHRGDHFVNDVGKNLRPAHRLMLRHVSILMYTNDSLPNENETSFTQTYTSNMWDTILQCNSLRTLEVSHVLCGNRQADHFNCLRKQLPQLESFRLTTLMAYRVWPRRDQSEPLGRRPSPREAATGDNNGNNNSTPAADQTFIPFHDVTPAPPPPPPAEHYLVLNPNLAGYDYSYIRDVSRTLWFKAGLEVDVDTLCGALATGPGAYTDLLRNFRTNFLVHLRFALARLPEAWARDHPPARPYQPLPRRAADQRVAPNSDSDNPRLFAWDPMHGASVYNPKAIRLVSARIPEHMRDAPVHQTVTLRDGRSLSVQIMGLPVSRAFRIQRFRERQRIVHRAHAAGRLTAREAAVEAAVEKLVQERRAAKAAKSQQTMEREVTNEMADRWWRKMDREATRKAEARVARADARLRAAEQDEELFAQRMAARKRVSSSLSYMDGYGDSDDDDDESSANEIGTEEHNCAAPWPRQKQAEARGVKKGSKNKKQGRPVGAKASRDPARAEIAHWIRSGDVSD</sequence>
<dbReference type="AlphaFoldDB" id="A0A0C2JAH9"/>
<dbReference type="OrthoDB" id="62952at2759"/>